<sequence>MTNTSGPALTSADLLAIARAVAERSAERYGELAEAFTVSCNLATAETFALLAALYQDLAESLPPAPPPPRGALDWFERSPEIADPDSVHYMMLPWHVFDLAQRAEERVAAYWDGQSGANEYASASKTRRDEFRTRRDSCPAPHPGWWEDQDGPNWDSD</sequence>
<dbReference type="RefSeq" id="WP_163679129.1">
    <property type="nucleotide sequence ID" value="NZ_JAAIYP010000037.1"/>
</dbReference>
<protein>
    <submittedName>
        <fullName evidence="2">Rubrerythrin family protein</fullName>
    </submittedName>
</protein>
<evidence type="ECO:0000256" key="1">
    <source>
        <dbReference type="SAM" id="MobiDB-lite"/>
    </source>
</evidence>
<gene>
    <name evidence="2" type="ORF">G4223_10845</name>
</gene>
<dbReference type="AlphaFoldDB" id="A0A7C9UUW3"/>
<name>A0A7C9UUW3_9PROT</name>
<reference evidence="2 3" key="1">
    <citation type="submission" date="2020-02" db="EMBL/GenBank/DDBJ databases">
        <authorList>
            <person name="Dziuba M."/>
            <person name="Kuznetsov B."/>
            <person name="Mardanov A."/>
            <person name="Ravin N."/>
            <person name="Grouzdev D."/>
        </authorList>
    </citation>
    <scope>NUCLEOTIDE SEQUENCE [LARGE SCALE GENOMIC DNA]</scope>
    <source>
        <strain evidence="2 3">SpK</strain>
    </source>
</reference>
<evidence type="ECO:0000313" key="3">
    <source>
        <dbReference type="Proteomes" id="UP000480684"/>
    </source>
</evidence>
<dbReference type="InterPro" id="IPR012347">
    <property type="entry name" value="Ferritin-like"/>
</dbReference>
<organism evidence="2 3">
    <name type="scientific">Magnetospirillum aberrantis SpK</name>
    <dbReference type="NCBI Taxonomy" id="908842"/>
    <lineage>
        <taxon>Bacteria</taxon>
        <taxon>Pseudomonadati</taxon>
        <taxon>Pseudomonadota</taxon>
        <taxon>Alphaproteobacteria</taxon>
        <taxon>Rhodospirillales</taxon>
        <taxon>Rhodospirillaceae</taxon>
        <taxon>Magnetospirillum</taxon>
    </lineage>
</organism>
<evidence type="ECO:0000313" key="2">
    <source>
        <dbReference type="EMBL" id="NFV80606.1"/>
    </source>
</evidence>
<feature type="compositionally biased region" description="Basic and acidic residues" evidence="1">
    <location>
        <begin position="127"/>
        <end position="138"/>
    </location>
</feature>
<dbReference type="EMBL" id="JAAIYP010000037">
    <property type="protein sequence ID" value="NFV80606.1"/>
    <property type="molecule type" value="Genomic_DNA"/>
</dbReference>
<proteinExistence type="predicted"/>
<accession>A0A7C9UUW3</accession>
<dbReference type="Gene3D" id="1.20.1260.10">
    <property type="match status" value="1"/>
</dbReference>
<feature type="region of interest" description="Disordered" evidence="1">
    <location>
        <begin position="120"/>
        <end position="158"/>
    </location>
</feature>
<keyword evidence="3" id="KW-1185">Reference proteome</keyword>
<comment type="caution">
    <text evidence="2">The sequence shown here is derived from an EMBL/GenBank/DDBJ whole genome shotgun (WGS) entry which is preliminary data.</text>
</comment>
<dbReference type="Proteomes" id="UP000480684">
    <property type="component" value="Unassembled WGS sequence"/>
</dbReference>